<reference evidence="1" key="1">
    <citation type="submission" date="2023-04" db="EMBL/GenBank/DDBJ databases">
        <title>A chromosome-level genome assembly of the parasitoid wasp Eretmocerus hayati.</title>
        <authorList>
            <person name="Zhong Y."/>
            <person name="Liu S."/>
            <person name="Liu Y."/>
        </authorList>
    </citation>
    <scope>NUCLEOTIDE SEQUENCE</scope>
    <source>
        <strain evidence="1">ZJU_SS_LIU_2023</strain>
    </source>
</reference>
<dbReference type="EMBL" id="CM056743">
    <property type="protein sequence ID" value="KAJ8673258.1"/>
    <property type="molecule type" value="Genomic_DNA"/>
</dbReference>
<organism evidence="1 2">
    <name type="scientific">Eretmocerus hayati</name>
    <dbReference type="NCBI Taxonomy" id="131215"/>
    <lineage>
        <taxon>Eukaryota</taxon>
        <taxon>Metazoa</taxon>
        <taxon>Ecdysozoa</taxon>
        <taxon>Arthropoda</taxon>
        <taxon>Hexapoda</taxon>
        <taxon>Insecta</taxon>
        <taxon>Pterygota</taxon>
        <taxon>Neoptera</taxon>
        <taxon>Endopterygota</taxon>
        <taxon>Hymenoptera</taxon>
        <taxon>Apocrita</taxon>
        <taxon>Proctotrupomorpha</taxon>
        <taxon>Chalcidoidea</taxon>
        <taxon>Aphelinidae</taxon>
        <taxon>Aphelininae</taxon>
        <taxon>Eretmocerus</taxon>
    </lineage>
</organism>
<evidence type="ECO:0000313" key="2">
    <source>
        <dbReference type="Proteomes" id="UP001239111"/>
    </source>
</evidence>
<name>A0ACC2NR04_9HYME</name>
<proteinExistence type="predicted"/>
<accession>A0ACC2NR04</accession>
<comment type="caution">
    <text evidence="1">The sequence shown here is derived from an EMBL/GenBank/DDBJ whole genome shotgun (WGS) entry which is preliminary data.</text>
</comment>
<evidence type="ECO:0000313" key="1">
    <source>
        <dbReference type="EMBL" id="KAJ8673258.1"/>
    </source>
</evidence>
<protein>
    <submittedName>
        <fullName evidence="1">Uncharacterized protein</fullName>
    </submittedName>
</protein>
<dbReference type="Proteomes" id="UP001239111">
    <property type="component" value="Chromosome 3"/>
</dbReference>
<gene>
    <name evidence="1" type="ORF">QAD02_004520</name>
</gene>
<keyword evidence="2" id="KW-1185">Reference proteome</keyword>
<sequence>MRTRSQTLKRTESTERDPRKSDVCSIKIISLNDDCLRHIFNFLNASDVLNVELVCKRFNLMSQEFWKTLRTFDIASSDLLDRASAVSPIERYINIPLCKRILTKCWNSLTKINLSMVEEFESRTIIDRTCHVNPYLHVLNFSTVSSEPLINIGKLSYCENIKELWLCHSVIDIDDKNFEQIFQRNKKLRFLSLNRYWLTGKCFSFLPLQTLESLFITNCFLVDARYLNSVIHQALNLQTLCLSKLKIMDQYKLIIASHCLKRLNLDYMSSLSFKVVGNVTVLSFAGCRLNDEGLRKIIALCKKLTSLDISANQDLTDISLGHLNSLTHLKYLSMSLIKNFTDEGLLLLNQNLQFLNVAGTSFSKRALLTVLERMQSLEGLDIAYCKQLRYSFVKSVKNIVELRPNGIALVVGIYRTSIEEIGTKEESPLVRLIPKLRPDFKKY</sequence>